<keyword evidence="1" id="KW-0812">Transmembrane</keyword>
<comment type="caution">
    <text evidence="2">The sequence shown here is derived from an EMBL/GenBank/DDBJ whole genome shotgun (WGS) entry which is preliminary data.</text>
</comment>
<protein>
    <submittedName>
        <fullName evidence="2">Uncharacterized protein</fullName>
    </submittedName>
</protein>
<keyword evidence="1" id="KW-0472">Membrane</keyword>
<dbReference type="Proteomes" id="UP000652755">
    <property type="component" value="Unassembled WGS sequence"/>
</dbReference>
<feature type="transmembrane region" description="Helical" evidence="1">
    <location>
        <begin position="124"/>
        <end position="143"/>
    </location>
</feature>
<keyword evidence="1" id="KW-1133">Transmembrane helix</keyword>
<gene>
    <name evidence="2" type="ORF">H7U22_11125</name>
</gene>
<evidence type="ECO:0000313" key="2">
    <source>
        <dbReference type="EMBL" id="MBC6110976.1"/>
    </source>
</evidence>
<sequence>MKTTRGQNYLIMLLGFLGLGALFGGGALIISPSGDLLGMPLFLLESSPFTDFLIPGLILFILLGIMPCMLIFALIRKPASAFAEKLNCYHDMLWPWTFSVYISFILITWIQLEMVFLQAVSWLHTFYMLLAIAILFVALLPTVRVQYRKPV</sequence>
<evidence type="ECO:0000256" key="1">
    <source>
        <dbReference type="SAM" id="Phobius"/>
    </source>
</evidence>
<feature type="transmembrane region" description="Helical" evidence="1">
    <location>
        <begin position="9"/>
        <end position="32"/>
    </location>
</feature>
<feature type="transmembrane region" description="Helical" evidence="1">
    <location>
        <begin position="52"/>
        <end position="72"/>
    </location>
</feature>
<feature type="transmembrane region" description="Helical" evidence="1">
    <location>
        <begin position="93"/>
        <end position="112"/>
    </location>
</feature>
<evidence type="ECO:0000313" key="3">
    <source>
        <dbReference type="Proteomes" id="UP000652755"/>
    </source>
</evidence>
<keyword evidence="3" id="KW-1185">Reference proteome</keyword>
<accession>A0ABR7KSD5</accession>
<organism evidence="2 3">
    <name type="scientific">Pedobacter fastidiosus</name>
    <dbReference type="NCBI Taxonomy" id="2765361"/>
    <lineage>
        <taxon>Bacteria</taxon>
        <taxon>Pseudomonadati</taxon>
        <taxon>Bacteroidota</taxon>
        <taxon>Sphingobacteriia</taxon>
        <taxon>Sphingobacteriales</taxon>
        <taxon>Sphingobacteriaceae</taxon>
        <taxon>Pedobacter</taxon>
    </lineage>
</organism>
<reference evidence="2 3" key="1">
    <citation type="submission" date="2020-08" db="EMBL/GenBank/DDBJ databases">
        <authorList>
            <person name="Sun Q."/>
            <person name="Inoue M."/>
        </authorList>
    </citation>
    <scope>NUCLEOTIDE SEQUENCE [LARGE SCALE GENOMIC DNA]</scope>
    <source>
        <strain evidence="2 3">CCM 8938</strain>
    </source>
</reference>
<dbReference type="EMBL" id="JACRYL010000008">
    <property type="protein sequence ID" value="MBC6110976.1"/>
    <property type="molecule type" value="Genomic_DNA"/>
</dbReference>
<dbReference type="RefSeq" id="WP_187071439.1">
    <property type="nucleotide sequence ID" value="NZ_JACRYL010000008.1"/>
</dbReference>
<proteinExistence type="predicted"/>
<name>A0ABR7KSD5_9SPHI</name>